<comment type="caution">
    <text evidence="3">The sequence shown here is derived from an EMBL/GenBank/DDBJ whole genome shotgun (WGS) entry which is preliminary data.</text>
</comment>
<dbReference type="GO" id="GO:0016973">
    <property type="term" value="P:poly(A)+ mRNA export from nucleus"/>
    <property type="evidence" value="ECO:0007669"/>
    <property type="project" value="InterPro"/>
</dbReference>
<protein>
    <recommendedName>
        <fullName evidence="2">THO1-MOS11 C-terminal domain-containing protein</fullName>
    </recommendedName>
</protein>
<accession>A0A978UE57</accession>
<evidence type="ECO:0000313" key="4">
    <source>
        <dbReference type="Proteomes" id="UP000813462"/>
    </source>
</evidence>
<dbReference type="GO" id="GO:0005634">
    <property type="term" value="C:nucleus"/>
    <property type="evidence" value="ECO:0007669"/>
    <property type="project" value="TreeGrafter"/>
</dbReference>
<dbReference type="InterPro" id="IPR044209">
    <property type="entry name" value="MOS11"/>
</dbReference>
<feature type="region of interest" description="Disordered" evidence="1">
    <location>
        <begin position="107"/>
        <end position="135"/>
    </location>
</feature>
<dbReference type="Pfam" id="PF18592">
    <property type="entry name" value="Tho1_MOS11_C"/>
    <property type="match status" value="1"/>
</dbReference>
<feature type="compositionally biased region" description="Low complexity" evidence="1">
    <location>
        <begin position="1"/>
        <end position="14"/>
    </location>
</feature>
<dbReference type="Proteomes" id="UP000813462">
    <property type="component" value="Unassembled WGS sequence"/>
</dbReference>
<dbReference type="AlphaFoldDB" id="A0A978UE57"/>
<name>A0A978UE57_ZIZJJ</name>
<reference evidence="3" key="1">
    <citation type="journal article" date="2021" name="Front. Plant Sci.">
        <title>Chromosome-Scale Genome Assembly for Chinese Sour Jujube and Insights Into Its Genome Evolution and Domestication Signature.</title>
        <authorList>
            <person name="Shen L.-Y."/>
            <person name="Luo H."/>
            <person name="Wang X.-L."/>
            <person name="Wang X.-M."/>
            <person name="Qiu X.-J."/>
            <person name="Liu H."/>
            <person name="Zhou S.-S."/>
            <person name="Jia K.-H."/>
            <person name="Nie S."/>
            <person name="Bao Y.-T."/>
            <person name="Zhang R.-G."/>
            <person name="Yun Q.-Z."/>
            <person name="Chai Y.-H."/>
            <person name="Lu J.-Y."/>
            <person name="Li Y."/>
            <person name="Zhao S.-W."/>
            <person name="Mao J.-F."/>
            <person name="Jia S.-G."/>
            <person name="Mao Y.-M."/>
        </authorList>
    </citation>
    <scope>NUCLEOTIDE SEQUENCE</scope>
    <source>
        <strain evidence="3">AT0</strain>
        <tissue evidence="3">Leaf</tissue>
    </source>
</reference>
<organism evidence="3 4">
    <name type="scientific">Ziziphus jujuba var. spinosa</name>
    <dbReference type="NCBI Taxonomy" id="714518"/>
    <lineage>
        <taxon>Eukaryota</taxon>
        <taxon>Viridiplantae</taxon>
        <taxon>Streptophyta</taxon>
        <taxon>Embryophyta</taxon>
        <taxon>Tracheophyta</taxon>
        <taxon>Spermatophyta</taxon>
        <taxon>Magnoliopsida</taxon>
        <taxon>eudicotyledons</taxon>
        <taxon>Gunneridae</taxon>
        <taxon>Pentapetalae</taxon>
        <taxon>rosids</taxon>
        <taxon>fabids</taxon>
        <taxon>Rosales</taxon>
        <taxon>Rhamnaceae</taxon>
        <taxon>Paliureae</taxon>
        <taxon>Ziziphus</taxon>
    </lineage>
</organism>
<dbReference type="PANTHER" id="PTHR47701:SF2">
    <property type="entry name" value="PROTEIN MODIFIER OF SNC1 11"/>
    <property type="match status" value="1"/>
</dbReference>
<dbReference type="PANTHER" id="PTHR47701">
    <property type="entry name" value="PROTEIN MODIFIER OF SNC1 11"/>
    <property type="match status" value="1"/>
</dbReference>
<feature type="domain" description="THO1-MOS11 C-terminal" evidence="2">
    <location>
        <begin position="84"/>
        <end position="119"/>
    </location>
</feature>
<dbReference type="InterPro" id="IPR040746">
    <property type="entry name" value="THO1_MOS11_C"/>
</dbReference>
<evidence type="ECO:0000259" key="2">
    <source>
        <dbReference type="Pfam" id="PF18592"/>
    </source>
</evidence>
<dbReference type="EMBL" id="JAEACU010000012">
    <property type="protein sequence ID" value="KAH7513050.1"/>
    <property type="molecule type" value="Genomic_DNA"/>
</dbReference>
<feature type="region of interest" description="Disordered" evidence="1">
    <location>
        <begin position="1"/>
        <end position="89"/>
    </location>
</feature>
<evidence type="ECO:0000313" key="3">
    <source>
        <dbReference type="EMBL" id="KAH7513050.1"/>
    </source>
</evidence>
<sequence length="252" mass="27088">MATTTTPKPNDTNTSVDNPKKTTLDPVSPPPTANPDLPQDPNADGSTAPPESSVTNNGSAKESEDSKTTPTVEEAVAENSAAADPISDIQKKIRRAERFGISVQLTEEEKRNSRAERFGTVSTVGGSDVSKKSEDLKRKARAERFGIPASAKPVASDEDVKKKARLARFASVSKTDPLEEEKRKARAIRFLNTQSGTLSEVNGEGNIAPAIREEGLELKGSSLVVRSSSLTVCNSLLSFSYPCLLSRYMDSY</sequence>
<feature type="compositionally biased region" description="Low complexity" evidence="1">
    <location>
        <begin position="72"/>
        <end position="83"/>
    </location>
</feature>
<proteinExistence type="predicted"/>
<feature type="compositionally biased region" description="Polar residues" evidence="1">
    <location>
        <begin position="49"/>
        <end position="60"/>
    </location>
</feature>
<gene>
    <name evidence="3" type="ORF">FEM48_Zijuj12G0155200</name>
</gene>
<feature type="compositionally biased region" description="Basic and acidic residues" evidence="1">
    <location>
        <begin position="107"/>
        <end position="117"/>
    </location>
</feature>
<evidence type="ECO:0000256" key="1">
    <source>
        <dbReference type="SAM" id="MobiDB-lite"/>
    </source>
</evidence>